<sequence>MSGKQKEISLSIEETNKLRAQAGLSLLPVNIPSQSLKIEIVNIPKQISFQDTKVGNTKVEKGLQAISNLRRINESIDHFTETLPQRIKENKMQENEKNRKKEEELKETMKKREQGQLEYGVEQ</sequence>
<dbReference type="GO" id="GO:0046540">
    <property type="term" value="C:U4/U6 x U5 tri-snRNP complex"/>
    <property type="evidence" value="ECO:0007669"/>
    <property type="project" value="InterPro"/>
</dbReference>
<proteinExistence type="predicted"/>
<organism evidence="2 3">
    <name type="scientific">Streblomastix strix</name>
    <dbReference type="NCBI Taxonomy" id="222440"/>
    <lineage>
        <taxon>Eukaryota</taxon>
        <taxon>Metamonada</taxon>
        <taxon>Preaxostyla</taxon>
        <taxon>Oxymonadida</taxon>
        <taxon>Streblomastigidae</taxon>
        <taxon>Streblomastix</taxon>
    </lineage>
</organism>
<dbReference type="OrthoDB" id="5583at2759"/>
<feature type="region of interest" description="Disordered" evidence="1">
    <location>
        <begin position="84"/>
        <end position="123"/>
    </location>
</feature>
<name>A0A5J4WLF8_9EUKA</name>
<feature type="compositionally biased region" description="Basic and acidic residues" evidence="1">
    <location>
        <begin position="84"/>
        <end position="115"/>
    </location>
</feature>
<accession>A0A5J4WLF8</accession>
<dbReference type="AlphaFoldDB" id="A0A5J4WLF8"/>
<protein>
    <submittedName>
        <fullName evidence="2">Uncharacterized protein</fullName>
    </submittedName>
</protein>
<evidence type="ECO:0000313" key="3">
    <source>
        <dbReference type="Proteomes" id="UP000324800"/>
    </source>
</evidence>
<reference evidence="2 3" key="1">
    <citation type="submission" date="2019-03" db="EMBL/GenBank/DDBJ databases">
        <title>Single cell metagenomics reveals metabolic interactions within the superorganism composed of flagellate Streblomastix strix and complex community of Bacteroidetes bacteria on its surface.</title>
        <authorList>
            <person name="Treitli S.C."/>
            <person name="Kolisko M."/>
            <person name="Husnik F."/>
            <person name="Keeling P."/>
            <person name="Hampl V."/>
        </authorList>
    </citation>
    <scope>NUCLEOTIDE SEQUENCE [LARGE SCALE GENOMIC DNA]</scope>
    <source>
        <strain evidence="2">ST1C</strain>
    </source>
</reference>
<dbReference type="InterPro" id="IPR045347">
    <property type="entry name" value="HIND"/>
</dbReference>
<dbReference type="Pfam" id="PF19252">
    <property type="entry name" value="HIND"/>
    <property type="match status" value="1"/>
</dbReference>
<dbReference type="EMBL" id="SNRW01001626">
    <property type="protein sequence ID" value="KAA6395653.1"/>
    <property type="molecule type" value="Genomic_DNA"/>
</dbReference>
<evidence type="ECO:0000256" key="1">
    <source>
        <dbReference type="SAM" id="MobiDB-lite"/>
    </source>
</evidence>
<dbReference type="GO" id="GO:0000398">
    <property type="term" value="P:mRNA splicing, via spliceosome"/>
    <property type="evidence" value="ECO:0007669"/>
    <property type="project" value="InterPro"/>
</dbReference>
<evidence type="ECO:0000313" key="2">
    <source>
        <dbReference type="EMBL" id="KAA6395653.1"/>
    </source>
</evidence>
<comment type="caution">
    <text evidence="2">The sequence shown here is derived from an EMBL/GenBank/DDBJ whole genome shotgun (WGS) entry which is preliminary data.</text>
</comment>
<gene>
    <name evidence="2" type="ORF">EZS28_008822</name>
</gene>
<dbReference type="Proteomes" id="UP000324800">
    <property type="component" value="Unassembled WGS sequence"/>
</dbReference>